<sequence length="73" mass="8432">MPDSFAWPKKHQRLDAQQQEAVTAELRKRYDAGWSIRALATESGRSYGYVHRHLRLSGVAFRPKGGVRLRPLR</sequence>
<organism evidence="2 3">
    <name type="scientific">Streptomyces buecherae</name>
    <dbReference type="NCBI Taxonomy" id="2763006"/>
    <lineage>
        <taxon>Bacteria</taxon>
        <taxon>Bacillati</taxon>
        <taxon>Actinomycetota</taxon>
        <taxon>Actinomycetes</taxon>
        <taxon>Kitasatosporales</taxon>
        <taxon>Streptomycetaceae</taxon>
        <taxon>Streptomyces</taxon>
    </lineage>
</organism>
<dbReference type="Proteomes" id="UP000509303">
    <property type="component" value="Chromosome"/>
</dbReference>
<reference evidence="2 3" key="1">
    <citation type="submission" date="2020-06" db="EMBL/GenBank/DDBJ databases">
        <title>Genome mining for natural products.</title>
        <authorList>
            <person name="Zhang B."/>
            <person name="Shi J."/>
            <person name="Ge H."/>
        </authorList>
    </citation>
    <scope>NUCLEOTIDE SEQUENCE [LARGE SCALE GENOMIC DNA]</scope>
    <source>
        <strain evidence="2 3">NA00687</strain>
    </source>
</reference>
<proteinExistence type="predicted"/>
<name>A0A7H8NJP2_9ACTN</name>
<evidence type="ECO:0000313" key="2">
    <source>
        <dbReference type="EMBL" id="QKW54652.1"/>
    </source>
</evidence>
<dbReference type="AlphaFoldDB" id="A0A7H8NJP2"/>
<dbReference type="RefSeq" id="WP_176166294.1">
    <property type="nucleotide sequence ID" value="NZ_CP054929.1"/>
</dbReference>
<feature type="domain" description="Helix-turn-helix" evidence="1">
    <location>
        <begin position="9"/>
        <end position="67"/>
    </location>
</feature>
<dbReference type="EMBL" id="CP054929">
    <property type="protein sequence ID" value="QKW54652.1"/>
    <property type="molecule type" value="Genomic_DNA"/>
</dbReference>
<accession>A0A7H8NJP2</accession>
<dbReference type="Pfam" id="PF19575">
    <property type="entry name" value="HTH_58"/>
    <property type="match status" value="1"/>
</dbReference>
<evidence type="ECO:0000313" key="3">
    <source>
        <dbReference type="Proteomes" id="UP000509303"/>
    </source>
</evidence>
<protein>
    <submittedName>
        <fullName evidence="2">Transcriptional regulator</fullName>
    </submittedName>
</protein>
<evidence type="ECO:0000259" key="1">
    <source>
        <dbReference type="Pfam" id="PF19575"/>
    </source>
</evidence>
<dbReference type="Gene3D" id="1.10.10.60">
    <property type="entry name" value="Homeodomain-like"/>
    <property type="match status" value="1"/>
</dbReference>
<dbReference type="InterPro" id="IPR045745">
    <property type="entry name" value="HTH_58_Actinobacteria-type"/>
</dbReference>
<keyword evidence="3" id="KW-1185">Reference proteome</keyword>
<gene>
    <name evidence="2" type="ORF">HUT08_20390</name>
</gene>